<protein>
    <submittedName>
        <fullName evidence="1">Uncharacterized protein</fullName>
    </submittedName>
</protein>
<evidence type="ECO:0000313" key="2">
    <source>
        <dbReference type="Proteomes" id="UP001372834"/>
    </source>
</evidence>
<dbReference type="Proteomes" id="UP001372834">
    <property type="component" value="Unassembled WGS sequence"/>
</dbReference>
<gene>
    <name evidence="1" type="ORF">RUM43_009371</name>
</gene>
<feature type="non-terminal residue" evidence="1">
    <location>
        <position position="82"/>
    </location>
</feature>
<proteinExistence type="predicted"/>
<dbReference type="EMBL" id="JAWJWE010000038">
    <property type="protein sequence ID" value="KAK6623519.1"/>
    <property type="molecule type" value="Genomic_DNA"/>
</dbReference>
<comment type="caution">
    <text evidence="1">The sequence shown here is derived from an EMBL/GenBank/DDBJ whole genome shotgun (WGS) entry which is preliminary data.</text>
</comment>
<name>A0AAN8PWB3_POLSC</name>
<accession>A0AAN8PWB3</accession>
<evidence type="ECO:0000313" key="1">
    <source>
        <dbReference type="EMBL" id="KAK6623519.1"/>
    </source>
</evidence>
<sequence>MSSEGSDLKFHGDFGCLASMGPVQILGEGSVTTAESTEALPVGHLTTSLGCRKRLWPFWCLTRETNKSLETCRQETVGADLR</sequence>
<dbReference type="AlphaFoldDB" id="A0AAN8PWB3"/>
<organism evidence="1 2">
    <name type="scientific">Polyplax serrata</name>
    <name type="common">Common mouse louse</name>
    <dbReference type="NCBI Taxonomy" id="468196"/>
    <lineage>
        <taxon>Eukaryota</taxon>
        <taxon>Metazoa</taxon>
        <taxon>Ecdysozoa</taxon>
        <taxon>Arthropoda</taxon>
        <taxon>Hexapoda</taxon>
        <taxon>Insecta</taxon>
        <taxon>Pterygota</taxon>
        <taxon>Neoptera</taxon>
        <taxon>Paraneoptera</taxon>
        <taxon>Psocodea</taxon>
        <taxon>Troctomorpha</taxon>
        <taxon>Phthiraptera</taxon>
        <taxon>Anoplura</taxon>
        <taxon>Polyplacidae</taxon>
        <taxon>Polyplax</taxon>
    </lineage>
</organism>
<reference evidence="1 2" key="1">
    <citation type="submission" date="2023-10" db="EMBL/GenBank/DDBJ databases">
        <title>Genomes of two closely related lineages of the louse Polyplax serrata with different host specificities.</title>
        <authorList>
            <person name="Martinu J."/>
            <person name="Tarabai H."/>
            <person name="Stefka J."/>
            <person name="Hypsa V."/>
        </authorList>
    </citation>
    <scope>NUCLEOTIDE SEQUENCE [LARGE SCALE GENOMIC DNA]</scope>
    <source>
        <strain evidence="1">HR10_N</strain>
    </source>
</reference>